<sequence>MPAFRGRTQSRPSLTDGRHHMRGLSSAARRRMYSLWGSVCVHWVSTNGSWSRSSSPAILENTHSKRRSSRLSTDRSIAIDLDQPNPIHACGFMATTPLFCPATRTTGQVVVDSVVVGGDEEKAFRGRLPSNTSYADYRPPHQKWCGRFWSSRADVYSTPLKAPPRRIPSALRTKAAATGSSVTGFAEAATLDAVLTMGGLTADHVILLSSGFHQRVVHTEFAKHPPPLNHRDRKDSSWLLLRRIPECLRTDSSSAPESQTSTLSLVSVKIARPVLVATTGDFLCERRARLLACSLACIRDWVSKDHWPIRALAHTLFQQYRRQRDPSASNERKDCKAPWLCRGTAGTRGGTISVSTVASVRPCPSRKTTFFFEDALTATLARAPKTRRQREKRMVTARCRRRDPLGFPARYHLVQYILGDALVHGGWRCSGAWLAMVATGTLSLGGRLPLALSSFFAYGLLNRYLFFPLLPLCYTFAPFLS</sequence>
<protein>
    <submittedName>
        <fullName evidence="2">Uncharacterized protein</fullName>
    </submittedName>
</protein>
<dbReference type="EMBL" id="DF841505">
    <property type="protein sequence ID" value="GAT45564.1"/>
    <property type="molecule type" value="Genomic_DNA"/>
</dbReference>
<keyword evidence="3" id="KW-1185">Reference proteome</keyword>
<evidence type="ECO:0000313" key="3">
    <source>
        <dbReference type="Proteomes" id="UP000815677"/>
    </source>
</evidence>
<dbReference type="Proteomes" id="UP000815677">
    <property type="component" value="Unassembled WGS sequence"/>
</dbReference>
<evidence type="ECO:0000313" key="2">
    <source>
        <dbReference type="EMBL" id="GAT45564.1"/>
    </source>
</evidence>
<feature type="region of interest" description="Disordered" evidence="1">
    <location>
        <begin position="49"/>
        <end position="71"/>
    </location>
</feature>
<evidence type="ECO:0000256" key="1">
    <source>
        <dbReference type="SAM" id="MobiDB-lite"/>
    </source>
</evidence>
<organism evidence="2 3">
    <name type="scientific">Mycena chlorophos</name>
    <name type="common">Agaric fungus</name>
    <name type="synonym">Agaricus chlorophos</name>
    <dbReference type="NCBI Taxonomy" id="658473"/>
    <lineage>
        <taxon>Eukaryota</taxon>
        <taxon>Fungi</taxon>
        <taxon>Dikarya</taxon>
        <taxon>Basidiomycota</taxon>
        <taxon>Agaricomycotina</taxon>
        <taxon>Agaricomycetes</taxon>
        <taxon>Agaricomycetidae</taxon>
        <taxon>Agaricales</taxon>
        <taxon>Marasmiineae</taxon>
        <taxon>Mycenaceae</taxon>
        <taxon>Mycena</taxon>
    </lineage>
</organism>
<accession>A0ABQ0L566</accession>
<reference evidence="2" key="1">
    <citation type="submission" date="2014-09" db="EMBL/GenBank/DDBJ databases">
        <title>Genome sequence of the luminous mushroom Mycena chlorophos for searching fungal bioluminescence genes.</title>
        <authorList>
            <person name="Tanaka Y."/>
            <person name="Kasuga D."/>
            <person name="Oba Y."/>
            <person name="Hase S."/>
            <person name="Sato K."/>
            <person name="Oba Y."/>
            <person name="Sakakibara Y."/>
        </authorList>
    </citation>
    <scope>NUCLEOTIDE SEQUENCE</scope>
</reference>
<proteinExistence type="predicted"/>
<name>A0ABQ0L566_MYCCL</name>
<feature type="region of interest" description="Disordered" evidence="1">
    <location>
        <begin position="1"/>
        <end position="22"/>
    </location>
</feature>
<gene>
    <name evidence="2" type="ORF">MCHLO_03135</name>
</gene>